<accession>A0ABP9V3Z7</accession>
<dbReference type="PANTHER" id="PTHR36449">
    <property type="entry name" value="ACETYLTRANSFERASE-RELATED"/>
    <property type="match status" value="1"/>
</dbReference>
<dbReference type="PANTHER" id="PTHR36449:SF1">
    <property type="entry name" value="ACETYLTRANSFERASE"/>
    <property type="match status" value="1"/>
</dbReference>
<evidence type="ECO:0000259" key="6">
    <source>
        <dbReference type="Pfam" id="PF13508"/>
    </source>
</evidence>
<organism evidence="7 8">
    <name type="scientific">Rubritalea halochordaticola</name>
    <dbReference type="NCBI Taxonomy" id="714537"/>
    <lineage>
        <taxon>Bacteria</taxon>
        <taxon>Pseudomonadati</taxon>
        <taxon>Verrucomicrobiota</taxon>
        <taxon>Verrucomicrobiia</taxon>
        <taxon>Verrucomicrobiales</taxon>
        <taxon>Rubritaleaceae</taxon>
        <taxon>Rubritalea</taxon>
    </lineage>
</organism>
<dbReference type="Proteomes" id="UP001424741">
    <property type="component" value="Unassembled WGS sequence"/>
</dbReference>
<evidence type="ECO:0000256" key="3">
    <source>
        <dbReference type="ARBA" id="ARBA00022679"/>
    </source>
</evidence>
<dbReference type="EMBL" id="BAABRL010000009">
    <property type="protein sequence ID" value="GAA5496715.1"/>
    <property type="molecule type" value="Genomic_DNA"/>
</dbReference>
<evidence type="ECO:0000313" key="8">
    <source>
        <dbReference type="Proteomes" id="UP001424741"/>
    </source>
</evidence>
<feature type="domain" description="N-acetyltransferase" evidence="6">
    <location>
        <begin position="48"/>
        <end position="146"/>
    </location>
</feature>
<dbReference type="Gene3D" id="3.40.630.30">
    <property type="match status" value="1"/>
</dbReference>
<protein>
    <recommendedName>
        <fullName evidence="6">N-acetyltransferase domain-containing protein</fullName>
    </recommendedName>
</protein>
<evidence type="ECO:0000256" key="2">
    <source>
        <dbReference type="ARBA" id="ARBA00022649"/>
    </source>
</evidence>
<reference evidence="7 8" key="1">
    <citation type="submission" date="2024-02" db="EMBL/GenBank/DDBJ databases">
        <title>Rubritalea halochordaticola NBRC 107102.</title>
        <authorList>
            <person name="Ichikawa N."/>
            <person name="Katano-Makiyama Y."/>
            <person name="Hidaka K."/>
        </authorList>
    </citation>
    <scope>NUCLEOTIDE SEQUENCE [LARGE SCALE GENOMIC DNA]</scope>
    <source>
        <strain evidence="7 8">NBRC 107102</strain>
    </source>
</reference>
<evidence type="ECO:0000256" key="4">
    <source>
        <dbReference type="ARBA" id="ARBA00023315"/>
    </source>
</evidence>
<keyword evidence="2" id="KW-1277">Toxin-antitoxin system</keyword>
<dbReference type="InterPro" id="IPR016181">
    <property type="entry name" value="Acyl_CoA_acyltransferase"/>
</dbReference>
<proteinExistence type="predicted"/>
<sequence length="164" mass="18594">MLSISPFNKSFDRKSFTCGEPLLDAYIRSQVSQDLRNKVASCFILHEQEQSQILGYYTLSTLSIELEAIPEDFKKKLPRYPQVPMILLGRLAVSQAYKGNGFGELLLISACHKSLQITDSIGAWAVAVDPLHDQARAFYSKYGFIEFHEGQMFLTIKDIQKNLI</sequence>
<dbReference type="Pfam" id="PF13508">
    <property type="entry name" value="Acetyltransf_7"/>
    <property type="match status" value="1"/>
</dbReference>
<evidence type="ECO:0000256" key="1">
    <source>
        <dbReference type="ARBA" id="ARBA00022491"/>
    </source>
</evidence>
<name>A0ABP9V3Z7_9BACT</name>
<keyword evidence="3" id="KW-0808">Transferase</keyword>
<keyword evidence="1" id="KW-0678">Repressor</keyword>
<dbReference type="RefSeq" id="WP_346189338.1">
    <property type="nucleotide sequence ID" value="NZ_BAABRL010000009.1"/>
</dbReference>
<evidence type="ECO:0000313" key="7">
    <source>
        <dbReference type="EMBL" id="GAA5496715.1"/>
    </source>
</evidence>
<comment type="catalytic activity">
    <reaction evidence="5">
        <text>glycyl-tRNA(Gly) + acetyl-CoA = N-acetylglycyl-tRNA(Gly) + CoA + H(+)</text>
        <dbReference type="Rhea" id="RHEA:81867"/>
        <dbReference type="Rhea" id="RHEA-COMP:9683"/>
        <dbReference type="Rhea" id="RHEA-COMP:19766"/>
        <dbReference type="ChEBI" id="CHEBI:15378"/>
        <dbReference type="ChEBI" id="CHEBI:57287"/>
        <dbReference type="ChEBI" id="CHEBI:57288"/>
        <dbReference type="ChEBI" id="CHEBI:78522"/>
        <dbReference type="ChEBI" id="CHEBI:232036"/>
    </reaction>
</comment>
<gene>
    <name evidence="7" type="ORF">Rhal01_02900</name>
</gene>
<comment type="caution">
    <text evidence="7">The sequence shown here is derived from an EMBL/GenBank/DDBJ whole genome shotgun (WGS) entry which is preliminary data.</text>
</comment>
<keyword evidence="8" id="KW-1185">Reference proteome</keyword>
<evidence type="ECO:0000256" key="5">
    <source>
        <dbReference type="ARBA" id="ARBA00049880"/>
    </source>
</evidence>
<dbReference type="SUPFAM" id="SSF55729">
    <property type="entry name" value="Acyl-CoA N-acyltransferases (Nat)"/>
    <property type="match status" value="1"/>
</dbReference>
<keyword evidence="4" id="KW-0012">Acyltransferase</keyword>
<dbReference type="InterPro" id="IPR000182">
    <property type="entry name" value="GNAT_dom"/>
</dbReference>